<evidence type="ECO:0008006" key="6">
    <source>
        <dbReference type="Google" id="ProtNLM"/>
    </source>
</evidence>
<dbReference type="InterPro" id="IPR032514">
    <property type="entry name" value="GtaA_central"/>
</dbReference>
<dbReference type="InterPro" id="IPR052743">
    <property type="entry name" value="Glutaminase_GtaA"/>
</dbReference>
<feature type="domain" description="Glutaminase A central" evidence="2">
    <location>
        <begin position="344"/>
        <end position="689"/>
    </location>
</feature>
<evidence type="ECO:0000313" key="4">
    <source>
        <dbReference type="EMBL" id="CAG5181422.1"/>
    </source>
</evidence>
<protein>
    <recommendedName>
        <fullName evidence="6">Glutaminase A</fullName>
    </recommendedName>
</protein>
<name>A0A8J2I7K3_9PLEO</name>
<dbReference type="InterPro" id="IPR008928">
    <property type="entry name" value="6-hairpin_glycosidase_sf"/>
</dbReference>
<keyword evidence="1" id="KW-0732">Signal</keyword>
<dbReference type="GeneID" id="67022010"/>
<feature type="signal peptide" evidence="1">
    <location>
        <begin position="1"/>
        <end position="18"/>
    </location>
</feature>
<organism evidence="4 5">
    <name type="scientific">Alternaria atra</name>
    <dbReference type="NCBI Taxonomy" id="119953"/>
    <lineage>
        <taxon>Eukaryota</taxon>
        <taxon>Fungi</taxon>
        <taxon>Dikarya</taxon>
        <taxon>Ascomycota</taxon>
        <taxon>Pezizomycotina</taxon>
        <taxon>Dothideomycetes</taxon>
        <taxon>Pleosporomycetidae</taxon>
        <taxon>Pleosporales</taxon>
        <taxon>Pleosporineae</taxon>
        <taxon>Pleosporaceae</taxon>
        <taxon>Alternaria</taxon>
        <taxon>Alternaria sect. Ulocladioides</taxon>
    </lineage>
</organism>
<evidence type="ECO:0000259" key="2">
    <source>
        <dbReference type="Pfam" id="PF16335"/>
    </source>
</evidence>
<dbReference type="AlphaFoldDB" id="A0A8J2I7K3"/>
<dbReference type="OrthoDB" id="431715at2759"/>
<dbReference type="Pfam" id="PF17168">
    <property type="entry name" value="DUF5127"/>
    <property type="match status" value="1"/>
</dbReference>
<dbReference type="RefSeq" id="XP_043173323.1">
    <property type="nucleotide sequence ID" value="XM_043317388.1"/>
</dbReference>
<proteinExistence type="predicted"/>
<feature type="domain" description="Glutaminase A N-terminal" evidence="3">
    <location>
        <begin position="106"/>
        <end position="338"/>
    </location>
</feature>
<reference evidence="4" key="1">
    <citation type="submission" date="2021-05" db="EMBL/GenBank/DDBJ databases">
        <authorList>
            <person name="Stam R."/>
        </authorList>
    </citation>
    <scope>NUCLEOTIDE SEQUENCE</scope>
    <source>
        <strain evidence="4">CS162</strain>
    </source>
</reference>
<dbReference type="InterPro" id="IPR012341">
    <property type="entry name" value="6hp_glycosidase-like_sf"/>
</dbReference>
<dbReference type="PANTHER" id="PTHR31987">
    <property type="entry name" value="GLUTAMINASE A-RELATED"/>
    <property type="match status" value="1"/>
</dbReference>
<accession>A0A8J2I7K3</accession>
<dbReference type="SUPFAM" id="SSF48208">
    <property type="entry name" value="Six-hairpin glycosidases"/>
    <property type="match status" value="1"/>
</dbReference>
<sequence length="703" mass="78566">MFLPLLVILTSFFLTTTAQSSSTFTPARPPSLPLAVKNPYLSTWFPAGSDGGNGGYLPGQWPSFWTGQLLGWTGIVRVDGNTFVWMGAPDSYNDLANQTSYEYTSTKSIFFITADDKIQLKVTFLSPLTPNDFKRQSLIFSYMEVEVSSLDNSEHDVQIYTDISAEWTSGDVAAVAEWSFGTTPDGINYHKVWKQDQQIFNEFNDKAQWGNWYYSTEVVEGLTYKSGADFEVRDTFDKDGNLDNVEDLDFRPINAGWPVFGYALDMGSVGSNVKSQLFTIGLCQNDAIQFLGANGLTTLPSLWKTYFEDDIAALSFFYNDYEESSKLSTELDDKISKDSKAVAGGDYAILTTLAARQAFGATQLVGTEDKHYLFLKEISSNGNTQTIDVIYPATPIFYYTNPELVKLMLDPHFENQESGHYPNKSAIHDLGTHYPNATGHPDGGDEPMPLEECGNNMIMMLAYVQLSGNSEYIKQHYPILKQWTEYLVNDSLFPDTQLSTDDFAGKLTNQTNLALKGIIGLEAMSQMSRIIGESADADGYATTAHDYISQWVELGINKDANPPHAILNYGNETTHGLLYNLYNDRLLNLNLVPQEVYDIQSSFYPTIKGNYGVPLDTRNQYTKSDWEIFCAAIASQETRDMFIRDLARWVRETTSSHPFSDLYETGDGKQPAGIDFKARPVMGGLFALLLLDGKGYSARKRVL</sequence>
<dbReference type="Proteomes" id="UP000676310">
    <property type="component" value="Unassembled WGS sequence"/>
</dbReference>
<evidence type="ECO:0000313" key="5">
    <source>
        <dbReference type="Proteomes" id="UP000676310"/>
    </source>
</evidence>
<comment type="caution">
    <text evidence="4">The sequence shown here is derived from an EMBL/GenBank/DDBJ whole genome shotgun (WGS) entry which is preliminary data.</text>
</comment>
<dbReference type="Gene3D" id="1.50.10.10">
    <property type="match status" value="1"/>
</dbReference>
<feature type="chain" id="PRO_5035225730" description="Glutaminase A" evidence="1">
    <location>
        <begin position="19"/>
        <end position="703"/>
    </location>
</feature>
<dbReference type="GO" id="GO:0003824">
    <property type="term" value="F:catalytic activity"/>
    <property type="evidence" value="ECO:0007669"/>
    <property type="project" value="UniProtKB-ARBA"/>
</dbReference>
<evidence type="ECO:0000259" key="3">
    <source>
        <dbReference type="Pfam" id="PF17168"/>
    </source>
</evidence>
<dbReference type="PANTHER" id="PTHR31987:SF1">
    <property type="entry name" value="GLUTAMINASE A"/>
    <property type="match status" value="1"/>
</dbReference>
<dbReference type="EMBL" id="CAJRGZ010000025">
    <property type="protein sequence ID" value="CAG5181422.1"/>
    <property type="molecule type" value="Genomic_DNA"/>
</dbReference>
<dbReference type="GO" id="GO:0005975">
    <property type="term" value="P:carbohydrate metabolic process"/>
    <property type="evidence" value="ECO:0007669"/>
    <property type="project" value="InterPro"/>
</dbReference>
<dbReference type="Pfam" id="PF16335">
    <property type="entry name" value="GtaA_6_Hairpin"/>
    <property type="match status" value="1"/>
</dbReference>
<gene>
    <name evidence="4" type="ORF">ALTATR162_LOCUS9754</name>
</gene>
<keyword evidence="5" id="KW-1185">Reference proteome</keyword>
<dbReference type="InterPro" id="IPR033433">
    <property type="entry name" value="GtaA_N"/>
</dbReference>
<evidence type="ECO:0000256" key="1">
    <source>
        <dbReference type="SAM" id="SignalP"/>
    </source>
</evidence>